<dbReference type="AlphaFoldDB" id="A0A8J5IKM5"/>
<reference evidence="2" key="1">
    <citation type="submission" date="2021-01" db="EMBL/GenBank/DDBJ databases">
        <title>Phytophthora aleatoria, a newly-described species from Pinus radiata is distinct from Phytophthora cactorum isolates based on comparative genomics.</title>
        <authorList>
            <person name="Mcdougal R."/>
            <person name="Panda P."/>
            <person name="Williams N."/>
            <person name="Studholme D.J."/>
        </authorList>
    </citation>
    <scope>NUCLEOTIDE SEQUENCE</scope>
    <source>
        <strain evidence="2">NZFS 4037</strain>
    </source>
</reference>
<comment type="caution">
    <text evidence="2">The sequence shown here is derived from an EMBL/GenBank/DDBJ whole genome shotgun (WGS) entry which is preliminary data.</text>
</comment>
<evidence type="ECO:0000313" key="2">
    <source>
        <dbReference type="EMBL" id="KAG6948864.1"/>
    </source>
</evidence>
<name>A0A8J5IKM5_9STRA</name>
<evidence type="ECO:0000313" key="3">
    <source>
        <dbReference type="Proteomes" id="UP000709295"/>
    </source>
</evidence>
<dbReference type="Proteomes" id="UP000709295">
    <property type="component" value="Unassembled WGS sequence"/>
</dbReference>
<organism evidence="2 3">
    <name type="scientific">Phytophthora aleatoria</name>
    <dbReference type="NCBI Taxonomy" id="2496075"/>
    <lineage>
        <taxon>Eukaryota</taxon>
        <taxon>Sar</taxon>
        <taxon>Stramenopiles</taxon>
        <taxon>Oomycota</taxon>
        <taxon>Peronosporomycetes</taxon>
        <taxon>Peronosporales</taxon>
        <taxon>Peronosporaceae</taxon>
        <taxon>Phytophthora</taxon>
    </lineage>
</organism>
<evidence type="ECO:0000256" key="1">
    <source>
        <dbReference type="SAM" id="MobiDB-lite"/>
    </source>
</evidence>
<gene>
    <name evidence="2" type="ORF">JG688_00014896</name>
</gene>
<feature type="region of interest" description="Disordered" evidence="1">
    <location>
        <begin position="1"/>
        <end position="27"/>
    </location>
</feature>
<proteinExistence type="predicted"/>
<dbReference type="EMBL" id="JAENGY010001496">
    <property type="protein sequence ID" value="KAG6948864.1"/>
    <property type="molecule type" value="Genomic_DNA"/>
</dbReference>
<sequence length="88" mass="9893">MMTTKKRGEAEQEPSLCSKNEPPDSRKVPLDVLRQAVNPVVSYAARDGERLLLWPERCAGLQSDSADATAVTTIQQLHKLFRQRKSDQ</sequence>
<keyword evidence="3" id="KW-1185">Reference proteome</keyword>
<accession>A0A8J5IKM5</accession>
<feature type="compositionally biased region" description="Basic and acidic residues" evidence="1">
    <location>
        <begin position="1"/>
        <end position="10"/>
    </location>
</feature>
<protein>
    <submittedName>
        <fullName evidence="2">Uncharacterized protein</fullName>
    </submittedName>
</protein>